<evidence type="ECO:0000259" key="4">
    <source>
        <dbReference type="Pfam" id="PF05253"/>
    </source>
</evidence>
<dbReference type="GO" id="GO:0008270">
    <property type="term" value="F:zinc ion binding"/>
    <property type="evidence" value="ECO:0007669"/>
    <property type="project" value="UniProtKB-KW"/>
</dbReference>
<sequence length="136" mass="16202">MQQYLHISCPYNPQHIILPDRLIFHLSNECKDSITYKNEQNNIQQDFLKIFRGQLSFQLNKEELEINNNLITQVNSSNTDIQFEKSISKINEENQIQTQKQMDNQLIDQFNNLNLSYQNQKLIKQQNNLNEDVDMI</sequence>
<keyword evidence="2" id="KW-0863">Zinc-finger</keyword>
<organism evidence="5 6">
    <name type="scientific">Paramecium pentaurelia</name>
    <dbReference type="NCBI Taxonomy" id="43138"/>
    <lineage>
        <taxon>Eukaryota</taxon>
        <taxon>Sar</taxon>
        <taxon>Alveolata</taxon>
        <taxon>Ciliophora</taxon>
        <taxon>Intramacronucleata</taxon>
        <taxon>Oligohymenophorea</taxon>
        <taxon>Peniculida</taxon>
        <taxon>Parameciidae</taxon>
        <taxon>Paramecium</taxon>
    </lineage>
</organism>
<evidence type="ECO:0000313" key="5">
    <source>
        <dbReference type="EMBL" id="CAD8142764.1"/>
    </source>
</evidence>
<keyword evidence="3" id="KW-0862">Zinc</keyword>
<keyword evidence="6" id="KW-1185">Reference proteome</keyword>
<dbReference type="Proteomes" id="UP000689195">
    <property type="component" value="Unassembled WGS sequence"/>
</dbReference>
<accession>A0A8S1SVP4</accession>
<name>A0A8S1SVP4_9CILI</name>
<protein>
    <recommendedName>
        <fullName evidence="4">CHHC U11-48K-type domain-containing protein</fullName>
    </recommendedName>
</protein>
<gene>
    <name evidence="5" type="ORF">PPENT_87.1.T0110325</name>
</gene>
<evidence type="ECO:0000256" key="2">
    <source>
        <dbReference type="ARBA" id="ARBA00022771"/>
    </source>
</evidence>
<reference evidence="5" key="1">
    <citation type="submission" date="2021-01" db="EMBL/GenBank/DDBJ databases">
        <authorList>
            <consortium name="Genoscope - CEA"/>
            <person name="William W."/>
        </authorList>
    </citation>
    <scope>NUCLEOTIDE SEQUENCE</scope>
</reference>
<dbReference type="InterPro" id="IPR022776">
    <property type="entry name" value="TRM13/UPF0224_CHHC_Znf_dom"/>
</dbReference>
<dbReference type="OrthoDB" id="10425344at2759"/>
<dbReference type="AlphaFoldDB" id="A0A8S1SVP4"/>
<evidence type="ECO:0000256" key="3">
    <source>
        <dbReference type="ARBA" id="ARBA00022833"/>
    </source>
</evidence>
<proteinExistence type="predicted"/>
<comment type="caution">
    <text evidence="5">The sequence shown here is derived from an EMBL/GenBank/DDBJ whole genome shotgun (WGS) entry which is preliminary data.</text>
</comment>
<evidence type="ECO:0000313" key="6">
    <source>
        <dbReference type="Proteomes" id="UP000689195"/>
    </source>
</evidence>
<feature type="domain" description="CHHC U11-48K-type" evidence="4">
    <location>
        <begin position="7"/>
        <end position="27"/>
    </location>
</feature>
<evidence type="ECO:0000256" key="1">
    <source>
        <dbReference type="ARBA" id="ARBA00022723"/>
    </source>
</evidence>
<keyword evidence="1" id="KW-0479">Metal-binding</keyword>
<dbReference type="Pfam" id="PF05253">
    <property type="entry name" value="zf-U11-48K"/>
    <property type="match status" value="1"/>
</dbReference>
<dbReference type="EMBL" id="CAJJDO010000011">
    <property type="protein sequence ID" value="CAD8142764.1"/>
    <property type="molecule type" value="Genomic_DNA"/>
</dbReference>